<evidence type="ECO:0000256" key="10">
    <source>
        <dbReference type="HAMAP-Rule" id="MF_00115"/>
    </source>
</evidence>
<evidence type="ECO:0000313" key="11">
    <source>
        <dbReference type="EMBL" id="MFC2970606.1"/>
    </source>
</evidence>
<keyword evidence="4 10" id="KW-1003">Cell membrane</keyword>
<dbReference type="PANTHER" id="PTHR30266:SF2">
    <property type="entry name" value="LARGE-CONDUCTANCE MECHANOSENSITIVE CHANNEL"/>
    <property type="match status" value="1"/>
</dbReference>
<evidence type="ECO:0000313" key="12">
    <source>
        <dbReference type="Proteomes" id="UP001595457"/>
    </source>
</evidence>
<gene>
    <name evidence="10 11" type="primary">mscL</name>
    <name evidence="11" type="ORF">ACFOJE_00050</name>
</gene>
<comment type="subunit">
    <text evidence="10">Homopentamer.</text>
</comment>
<evidence type="ECO:0000256" key="8">
    <source>
        <dbReference type="ARBA" id="ARBA00023136"/>
    </source>
</evidence>
<dbReference type="InterPro" id="IPR036019">
    <property type="entry name" value="MscL_channel"/>
</dbReference>
<evidence type="ECO:0000256" key="6">
    <source>
        <dbReference type="ARBA" id="ARBA00022989"/>
    </source>
</evidence>
<keyword evidence="12" id="KW-1185">Reference proteome</keyword>
<dbReference type="Gene3D" id="1.10.1200.120">
    <property type="entry name" value="Large-conductance mechanosensitive channel, MscL, domain 1"/>
    <property type="match status" value="1"/>
</dbReference>
<comment type="caution">
    <text evidence="11">The sequence shown here is derived from an EMBL/GenBank/DDBJ whole genome shotgun (WGS) entry which is preliminary data.</text>
</comment>
<dbReference type="Proteomes" id="UP001595457">
    <property type="component" value="Unassembled WGS sequence"/>
</dbReference>
<keyword evidence="5 10" id="KW-0812">Transmembrane</keyword>
<evidence type="ECO:0000256" key="2">
    <source>
        <dbReference type="ARBA" id="ARBA00007254"/>
    </source>
</evidence>
<dbReference type="RefSeq" id="WP_377812178.1">
    <property type="nucleotide sequence ID" value="NZ_JBHRSJ010000001.1"/>
</dbReference>
<dbReference type="HAMAP" id="MF_00115">
    <property type="entry name" value="MscL"/>
    <property type="match status" value="1"/>
</dbReference>
<evidence type="ECO:0000256" key="3">
    <source>
        <dbReference type="ARBA" id="ARBA00022448"/>
    </source>
</evidence>
<dbReference type="NCBIfam" id="TIGR00220">
    <property type="entry name" value="mscL"/>
    <property type="match status" value="1"/>
</dbReference>
<accession>A0ABV7AMF1</accession>
<dbReference type="PANTHER" id="PTHR30266">
    <property type="entry name" value="MECHANOSENSITIVE CHANNEL MSCL"/>
    <property type="match status" value="1"/>
</dbReference>
<keyword evidence="8 10" id="KW-0472">Membrane</keyword>
<organism evidence="11 12">
    <name type="scientific">Azotobacter bryophylli</name>
    <dbReference type="NCBI Taxonomy" id="1986537"/>
    <lineage>
        <taxon>Bacteria</taxon>
        <taxon>Pseudomonadati</taxon>
        <taxon>Pseudomonadota</taxon>
        <taxon>Gammaproteobacteria</taxon>
        <taxon>Pseudomonadales</taxon>
        <taxon>Pseudomonadaceae</taxon>
        <taxon>Azotobacter</taxon>
    </lineage>
</organism>
<keyword evidence="3 10" id="KW-0813">Transport</keyword>
<dbReference type="InterPro" id="IPR001185">
    <property type="entry name" value="MS_channel"/>
</dbReference>
<sequence>MGMLNEFKAFAVKGNVVDMAVGIIIGAAFGKIVSSFVGDVIMPPLGLLIGGVDFSNLAITLKHAQGDAPAVVLAYGKFIQTVIDFLIVAFAIFIGVKAINQLKRKEAEAPSAPPAPTRDQQLLEEIRDLLKARNRP</sequence>
<name>A0ABV7AMF1_9GAMM</name>
<dbReference type="EMBL" id="JBHRSJ010000001">
    <property type="protein sequence ID" value="MFC2970606.1"/>
    <property type="molecule type" value="Genomic_DNA"/>
</dbReference>
<dbReference type="PRINTS" id="PR01264">
    <property type="entry name" value="MECHCHANNEL"/>
</dbReference>
<feature type="transmembrane region" description="Helical" evidence="10">
    <location>
        <begin position="78"/>
        <end position="96"/>
    </location>
</feature>
<dbReference type="InterPro" id="IPR037673">
    <property type="entry name" value="MSC/AndL"/>
</dbReference>
<feature type="transmembrane region" description="Helical" evidence="10">
    <location>
        <begin position="20"/>
        <end position="38"/>
    </location>
</feature>
<comment type="subcellular location">
    <subcellularLocation>
        <location evidence="10">Cell inner membrane</location>
        <topology evidence="10">Multi-pass membrane protein</topology>
    </subcellularLocation>
    <subcellularLocation>
        <location evidence="1">Cell membrane</location>
        <topology evidence="1">Multi-pass membrane protein</topology>
    </subcellularLocation>
</comment>
<protein>
    <recommendedName>
        <fullName evidence="10">Large-conductance mechanosensitive channel</fullName>
    </recommendedName>
</protein>
<keyword evidence="9 10" id="KW-0407">Ion channel</keyword>
<keyword evidence="10" id="KW-0997">Cell inner membrane</keyword>
<reference evidence="12" key="1">
    <citation type="journal article" date="2019" name="Int. J. Syst. Evol. Microbiol.">
        <title>The Global Catalogue of Microorganisms (GCM) 10K type strain sequencing project: providing services to taxonomists for standard genome sequencing and annotation.</title>
        <authorList>
            <consortium name="The Broad Institute Genomics Platform"/>
            <consortium name="The Broad Institute Genome Sequencing Center for Infectious Disease"/>
            <person name="Wu L."/>
            <person name="Ma J."/>
        </authorList>
    </citation>
    <scope>NUCLEOTIDE SEQUENCE [LARGE SCALE GENOMIC DNA]</scope>
    <source>
        <strain evidence="12">KCTC 62195</strain>
    </source>
</reference>
<dbReference type="InterPro" id="IPR019823">
    <property type="entry name" value="Mechanosensitive_channel_CS"/>
</dbReference>
<dbReference type="Pfam" id="PF01741">
    <property type="entry name" value="MscL"/>
    <property type="match status" value="1"/>
</dbReference>
<keyword evidence="7 10" id="KW-0406">Ion transport</keyword>
<comment type="function">
    <text evidence="10">Channel that opens in response to stretch forces in the membrane lipid bilayer. May participate in the regulation of osmotic pressure changes within the cell.</text>
</comment>
<proteinExistence type="inferred from homology"/>
<keyword evidence="6 10" id="KW-1133">Transmembrane helix</keyword>
<evidence type="ECO:0000256" key="7">
    <source>
        <dbReference type="ARBA" id="ARBA00023065"/>
    </source>
</evidence>
<evidence type="ECO:0000256" key="4">
    <source>
        <dbReference type="ARBA" id="ARBA00022475"/>
    </source>
</evidence>
<evidence type="ECO:0000256" key="9">
    <source>
        <dbReference type="ARBA" id="ARBA00023303"/>
    </source>
</evidence>
<dbReference type="NCBIfam" id="NF010557">
    <property type="entry name" value="PRK13952.1"/>
    <property type="match status" value="1"/>
</dbReference>
<dbReference type="NCBIfam" id="NF001843">
    <property type="entry name" value="PRK00567.1-4"/>
    <property type="match status" value="1"/>
</dbReference>
<dbReference type="SUPFAM" id="SSF81330">
    <property type="entry name" value="Gated mechanosensitive channel"/>
    <property type="match status" value="1"/>
</dbReference>
<evidence type="ECO:0000256" key="5">
    <source>
        <dbReference type="ARBA" id="ARBA00022692"/>
    </source>
</evidence>
<dbReference type="PROSITE" id="PS01327">
    <property type="entry name" value="MSCL"/>
    <property type="match status" value="1"/>
</dbReference>
<evidence type="ECO:0000256" key="1">
    <source>
        <dbReference type="ARBA" id="ARBA00004651"/>
    </source>
</evidence>
<comment type="similarity">
    <text evidence="2 10">Belongs to the MscL family.</text>
</comment>